<proteinExistence type="predicted"/>
<evidence type="ECO:0000256" key="1">
    <source>
        <dbReference type="ARBA" id="ARBA00004141"/>
    </source>
</evidence>
<protein>
    <recommendedName>
        <fullName evidence="8">Membrane transporter protein</fullName>
    </recommendedName>
</protein>
<dbReference type="AlphaFoldDB" id="A0A2R5GAB7"/>
<dbReference type="InParanoid" id="A0A2R5GAB7"/>
<dbReference type="InterPro" id="IPR051598">
    <property type="entry name" value="TSUP/Inactive_protease-like"/>
</dbReference>
<evidence type="ECO:0000256" key="5">
    <source>
        <dbReference type="SAM" id="Phobius"/>
    </source>
</evidence>
<evidence type="ECO:0000256" key="2">
    <source>
        <dbReference type="ARBA" id="ARBA00022692"/>
    </source>
</evidence>
<feature type="transmembrane region" description="Helical" evidence="5">
    <location>
        <begin position="6"/>
        <end position="28"/>
    </location>
</feature>
<evidence type="ECO:0000313" key="6">
    <source>
        <dbReference type="EMBL" id="GBG25493.1"/>
    </source>
</evidence>
<dbReference type="GO" id="GO:0016020">
    <property type="term" value="C:membrane"/>
    <property type="evidence" value="ECO:0007669"/>
    <property type="project" value="UniProtKB-SubCell"/>
</dbReference>
<feature type="transmembrane region" description="Helical" evidence="5">
    <location>
        <begin position="40"/>
        <end position="59"/>
    </location>
</feature>
<keyword evidence="4 5" id="KW-0472">Membrane</keyword>
<evidence type="ECO:0000256" key="4">
    <source>
        <dbReference type="ARBA" id="ARBA00023136"/>
    </source>
</evidence>
<comment type="subcellular location">
    <subcellularLocation>
        <location evidence="1">Membrane</location>
        <topology evidence="1">Multi-pass membrane protein</topology>
    </subcellularLocation>
</comment>
<feature type="transmembrane region" description="Helical" evidence="5">
    <location>
        <begin position="65"/>
        <end position="83"/>
    </location>
</feature>
<feature type="transmembrane region" description="Helical" evidence="5">
    <location>
        <begin position="231"/>
        <end position="251"/>
    </location>
</feature>
<reference evidence="6 7" key="1">
    <citation type="submission" date="2017-12" db="EMBL/GenBank/DDBJ databases">
        <title>Sequencing, de novo assembly and annotation of complete genome of a new Thraustochytrid species, strain FCC1311.</title>
        <authorList>
            <person name="Sedici K."/>
            <person name="Godart F."/>
            <person name="Aiese Cigliano R."/>
            <person name="Sanseverino W."/>
            <person name="Barakat M."/>
            <person name="Ortet P."/>
            <person name="Marechal E."/>
            <person name="Cagnac O."/>
            <person name="Amato A."/>
        </authorList>
    </citation>
    <scope>NUCLEOTIDE SEQUENCE [LARGE SCALE GENOMIC DNA]</scope>
</reference>
<dbReference type="PANTHER" id="PTHR43701">
    <property type="entry name" value="MEMBRANE TRANSPORTER PROTEIN MJ0441-RELATED"/>
    <property type="match status" value="1"/>
</dbReference>
<feature type="transmembrane region" description="Helical" evidence="5">
    <location>
        <begin position="165"/>
        <end position="189"/>
    </location>
</feature>
<name>A0A2R5GAB7_9STRA</name>
<feature type="transmembrane region" description="Helical" evidence="5">
    <location>
        <begin position="201"/>
        <end position="219"/>
    </location>
</feature>
<sequence length="276" mass="28197">MASIGGLGGMAGSFMGMGGGFVVIPLLTGLAKFTQHNAHATSLAAVAATSIGSSLSYYRNDALDFASALPMAAGALFTVRFGARYTKNFSSGALKRTQGALMLLAAPMVAFQADILRYLRSLRQPDEAAVSAVDAPKADIVDAEASEENDRDQAHVHSPAMLGGLLGLGGIVGFASGFLGIGGGVLMTAGLTMSTTFTHHTILGTSLAAMCLPSLLGTVEHYRLGHIQPRLALPVVVGTVVGSFIGGEIAIGIPEDQLKKGFGVVIGSLGLRALLL</sequence>
<feature type="transmembrane region" description="Helical" evidence="5">
    <location>
        <begin position="99"/>
        <end position="119"/>
    </location>
</feature>
<keyword evidence="2 5" id="KW-0812">Transmembrane</keyword>
<organism evidence="6 7">
    <name type="scientific">Hondaea fermentalgiana</name>
    <dbReference type="NCBI Taxonomy" id="2315210"/>
    <lineage>
        <taxon>Eukaryota</taxon>
        <taxon>Sar</taxon>
        <taxon>Stramenopiles</taxon>
        <taxon>Bigyra</taxon>
        <taxon>Labyrinthulomycetes</taxon>
        <taxon>Thraustochytrida</taxon>
        <taxon>Thraustochytriidae</taxon>
        <taxon>Hondaea</taxon>
    </lineage>
</organism>
<dbReference type="Pfam" id="PF01925">
    <property type="entry name" value="TauE"/>
    <property type="match status" value="1"/>
</dbReference>
<evidence type="ECO:0008006" key="8">
    <source>
        <dbReference type="Google" id="ProtNLM"/>
    </source>
</evidence>
<comment type="caution">
    <text evidence="6">The sequence shown here is derived from an EMBL/GenBank/DDBJ whole genome shotgun (WGS) entry which is preliminary data.</text>
</comment>
<evidence type="ECO:0000256" key="3">
    <source>
        <dbReference type="ARBA" id="ARBA00022989"/>
    </source>
</evidence>
<dbReference type="Proteomes" id="UP000241890">
    <property type="component" value="Unassembled WGS sequence"/>
</dbReference>
<accession>A0A2R5GAB7</accession>
<dbReference type="OrthoDB" id="203866at2759"/>
<evidence type="ECO:0000313" key="7">
    <source>
        <dbReference type="Proteomes" id="UP000241890"/>
    </source>
</evidence>
<dbReference type="InterPro" id="IPR002781">
    <property type="entry name" value="TM_pro_TauE-like"/>
</dbReference>
<gene>
    <name evidence="6" type="ORF">FCC1311_017122</name>
</gene>
<keyword evidence="7" id="KW-1185">Reference proteome</keyword>
<keyword evidence="3 5" id="KW-1133">Transmembrane helix</keyword>
<dbReference type="EMBL" id="BEYU01000012">
    <property type="protein sequence ID" value="GBG25493.1"/>
    <property type="molecule type" value="Genomic_DNA"/>
</dbReference>
<dbReference type="PANTHER" id="PTHR43701:SF2">
    <property type="entry name" value="MEMBRANE TRANSPORTER PROTEIN YJNA-RELATED"/>
    <property type="match status" value="1"/>
</dbReference>